<reference evidence="1" key="2">
    <citation type="journal article" date="2022" name="New Phytol.">
        <title>Evolutionary transition to the ectomycorrhizal habit in the genomes of a hyperdiverse lineage of mushroom-forming fungi.</title>
        <authorList>
            <person name="Looney B."/>
            <person name="Miyauchi S."/>
            <person name="Morin E."/>
            <person name="Drula E."/>
            <person name="Courty P.E."/>
            <person name="Kohler A."/>
            <person name="Kuo A."/>
            <person name="LaButti K."/>
            <person name="Pangilinan J."/>
            <person name="Lipzen A."/>
            <person name="Riley R."/>
            <person name="Andreopoulos W."/>
            <person name="He G."/>
            <person name="Johnson J."/>
            <person name="Nolan M."/>
            <person name="Tritt A."/>
            <person name="Barry K.W."/>
            <person name="Grigoriev I.V."/>
            <person name="Nagy L.G."/>
            <person name="Hibbett D."/>
            <person name="Henrissat B."/>
            <person name="Matheny P.B."/>
            <person name="Labbe J."/>
            <person name="Martin F.M."/>
        </authorList>
    </citation>
    <scope>NUCLEOTIDE SEQUENCE</scope>
    <source>
        <strain evidence="1">FP105234-sp</strain>
    </source>
</reference>
<sequence>MREELYEEVGGRRGPHHIAVFQGSRAPSNKTPRLASSARYFLIMAFTNPHIFMEGCLSHTFQPQGSQLYLEGLYKRDVSGLHGIGNVHHWESGIFTNVQPFPNARPCVVVNGQNLWLLDFNVMEVMHRAHASNMMPRGSIVPQPMWLPQTQQDRDRIVRDAPLAMPVYFVNLNGIPGVTINDAINRNFRLHGQQDLVPIHATSVAMRIQWLGYNPWSRRSNTQNMHVTLERFVGLVGRAVAEFLQQCVPNQQTYRPEWRIGGQGGIMPHEVLIVGAVQVSQGSWQPILQASRHIMFM</sequence>
<evidence type="ECO:0000313" key="1">
    <source>
        <dbReference type="EMBL" id="KAI0044764.1"/>
    </source>
</evidence>
<gene>
    <name evidence="1" type="ORF">FA95DRAFT_221898</name>
</gene>
<protein>
    <submittedName>
        <fullName evidence="1">Uncharacterized protein</fullName>
    </submittedName>
</protein>
<organism evidence="1 2">
    <name type="scientific">Auriscalpium vulgare</name>
    <dbReference type="NCBI Taxonomy" id="40419"/>
    <lineage>
        <taxon>Eukaryota</taxon>
        <taxon>Fungi</taxon>
        <taxon>Dikarya</taxon>
        <taxon>Basidiomycota</taxon>
        <taxon>Agaricomycotina</taxon>
        <taxon>Agaricomycetes</taxon>
        <taxon>Russulales</taxon>
        <taxon>Auriscalpiaceae</taxon>
        <taxon>Auriscalpium</taxon>
    </lineage>
</organism>
<reference evidence="1" key="1">
    <citation type="submission" date="2021-02" db="EMBL/GenBank/DDBJ databases">
        <authorList>
            <consortium name="DOE Joint Genome Institute"/>
            <person name="Ahrendt S."/>
            <person name="Looney B.P."/>
            <person name="Miyauchi S."/>
            <person name="Morin E."/>
            <person name="Drula E."/>
            <person name="Courty P.E."/>
            <person name="Chicoki N."/>
            <person name="Fauchery L."/>
            <person name="Kohler A."/>
            <person name="Kuo A."/>
            <person name="Labutti K."/>
            <person name="Pangilinan J."/>
            <person name="Lipzen A."/>
            <person name="Riley R."/>
            <person name="Andreopoulos W."/>
            <person name="He G."/>
            <person name="Johnson J."/>
            <person name="Barry K.W."/>
            <person name="Grigoriev I.V."/>
            <person name="Nagy L."/>
            <person name="Hibbett D."/>
            <person name="Henrissat B."/>
            <person name="Matheny P.B."/>
            <person name="Labbe J."/>
            <person name="Martin F."/>
        </authorList>
    </citation>
    <scope>NUCLEOTIDE SEQUENCE</scope>
    <source>
        <strain evidence="1">FP105234-sp</strain>
    </source>
</reference>
<dbReference type="Proteomes" id="UP000814033">
    <property type="component" value="Unassembled WGS sequence"/>
</dbReference>
<evidence type="ECO:0000313" key="2">
    <source>
        <dbReference type="Proteomes" id="UP000814033"/>
    </source>
</evidence>
<proteinExistence type="predicted"/>
<keyword evidence="2" id="KW-1185">Reference proteome</keyword>
<name>A0ACB8RKS0_9AGAM</name>
<dbReference type="EMBL" id="MU275972">
    <property type="protein sequence ID" value="KAI0044764.1"/>
    <property type="molecule type" value="Genomic_DNA"/>
</dbReference>
<accession>A0ACB8RKS0</accession>
<comment type="caution">
    <text evidence="1">The sequence shown here is derived from an EMBL/GenBank/DDBJ whole genome shotgun (WGS) entry which is preliminary data.</text>
</comment>